<sequence>MRCHWRARVTWARDVITVQQPQVGLPTVVAFFPLLFSLLLLFTLLRLVERAELRVVCRLSLSIALGLVRSVQRLLLLSACARLRAAGLSEARGLAASLLGVFRLKE</sequence>
<keyword evidence="1" id="KW-0472">Membrane</keyword>
<dbReference type="Proteomes" id="UP001497482">
    <property type="component" value="Chromosome 17"/>
</dbReference>
<protein>
    <submittedName>
        <fullName evidence="2">Uncharacterized protein</fullName>
    </submittedName>
</protein>
<dbReference type="AlphaFoldDB" id="A0AAV2KAU1"/>
<keyword evidence="3" id="KW-1185">Reference proteome</keyword>
<accession>A0AAV2KAU1</accession>
<gene>
    <name evidence="2" type="ORF">KC01_LOCUS16146</name>
</gene>
<feature type="transmembrane region" description="Helical" evidence="1">
    <location>
        <begin position="28"/>
        <end position="48"/>
    </location>
</feature>
<reference evidence="2 3" key="1">
    <citation type="submission" date="2024-04" db="EMBL/GenBank/DDBJ databases">
        <authorList>
            <person name="Waldvogel A.-M."/>
            <person name="Schoenle A."/>
        </authorList>
    </citation>
    <scope>NUCLEOTIDE SEQUENCE [LARGE SCALE GENOMIC DNA]</scope>
</reference>
<name>A0AAV2KAU1_KNICA</name>
<evidence type="ECO:0000256" key="1">
    <source>
        <dbReference type="SAM" id="Phobius"/>
    </source>
</evidence>
<proteinExistence type="predicted"/>
<evidence type="ECO:0000313" key="2">
    <source>
        <dbReference type="EMBL" id="CAL1585993.1"/>
    </source>
</evidence>
<keyword evidence="1" id="KW-1133">Transmembrane helix</keyword>
<evidence type="ECO:0000313" key="3">
    <source>
        <dbReference type="Proteomes" id="UP001497482"/>
    </source>
</evidence>
<dbReference type="EMBL" id="OZ035839">
    <property type="protein sequence ID" value="CAL1585993.1"/>
    <property type="molecule type" value="Genomic_DNA"/>
</dbReference>
<keyword evidence="1" id="KW-0812">Transmembrane</keyword>
<organism evidence="2 3">
    <name type="scientific">Knipowitschia caucasica</name>
    <name type="common">Caucasian dwarf goby</name>
    <name type="synonym">Pomatoschistus caucasicus</name>
    <dbReference type="NCBI Taxonomy" id="637954"/>
    <lineage>
        <taxon>Eukaryota</taxon>
        <taxon>Metazoa</taxon>
        <taxon>Chordata</taxon>
        <taxon>Craniata</taxon>
        <taxon>Vertebrata</taxon>
        <taxon>Euteleostomi</taxon>
        <taxon>Actinopterygii</taxon>
        <taxon>Neopterygii</taxon>
        <taxon>Teleostei</taxon>
        <taxon>Neoteleostei</taxon>
        <taxon>Acanthomorphata</taxon>
        <taxon>Gobiaria</taxon>
        <taxon>Gobiiformes</taxon>
        <taxon>Gobioidei</taxon>
        <taxon>Gobiidae</taxon>
        <taxon>Gobiinae</taxon>
        <taxon>Knipowitschia</taxon>
    </lineage>
</organism>